<dbReference type="AlphaFoldDB" id="A0AAX0WV56"/>
<reference evidence="2" key="1">
    <citation type="submission" date="2017-12" db="EMBL/GenBank/DDBJ databases">
        <title>FDA dAtabase for Regulatory Grade micrObial Sequences (FDA-ARGOS): Supporting development and validation of Infectious Disease Dx tests.</title>
        <authorList>
            <person name="Kerrigan L."/>
            <person name="Tallon L.J."/>
            <person name="Sadzewicz L."/>
            <person name="Sengamalay N."/>
            <person name="Ott S."/>
            <person name="Godinez A."/>
            <person name="Nagaraj S."/>
            <person name="Vavikolanu K."/>
            <person name="Vyas G."/>
            <person name="Nadendla S."/>
            <person name="Aluvathingal J."/>
            <person name="Sichtig H."/>
        </authorList>
    </citation>
    <scope>NUCLEOTIDE SEQUENCE [LARGE SCALE GENOMIC DNA]</scope>
    <source>
        <strain evidence="2">FDAARGOS_200</strain>
    </source>
</reference>
<evidence type="ECO:0000259" key="1">
    <source>
        <dbReference type="Pfam" id="PF00534"/>
    </source>
</evidence>
<feature type="domain" description="Glycosyl transferase family 1" evidence="1">
    <location>
        <begin position="208"/>
        <end position="330"/>
    </location>
</feature>
<sequence>MKQILLGMSRLLLHGILGRRPTGIDRVIISYLHYYKKNVRGVFQLKLAHWRFNFVLSHDATRQIMQLIDSKSKFYRFKIALLLIKSILRQQNKQNLAGSFLLNIEPTRFDGYPQISKQAGVMNLFMVHDLIPLKYPEYCPPKRPKKFLAMVDHVVTYAHGILTNSRSTLEELHVFTSSQYKQLPPAEVVLLGSNTLFHSSTVMAKQPLSQPYFVILGTIEPRKNHLLLFQVWRRLAERMKEKTPRLVIIGKRGWELENIVDFLERCDILRELVIECFVDDSELVNYLTHAQALLFPTFAEGYGLPLAEALSLKVPVIASDLPVFKEIAADIPEYIDPLDGLSWLAMIEAYTDNNSVQRVSQLKRLSHYSLPTWADHFTKVDAFMDSLRRREPLT</sequence>
<protein>
    <submittedName>
        <fullName evidence="2">Glycosyltransferase family 1 protein</fullName>
    </submittedName>
</protein>
<evidence type="ECO:0000313" key="2">
    <source>
        <dbReference type="EMBL" id="PNL62154.1"/>
    </source>
</evidence>
<dbReference type="GO" id="GO:0016757">
    <property type="term" value="F:glycosyltransferase activity"/>
    <property type="evidence" value="ECO:0007669"/>
    <property type="project" value="InterPro"/>
</dbReference>
<proteinExistence type="predicted"/>
<keyword evidence="3" id="KW-1185">Reference proteome</keyword>
<organism evidence="2 3">
    <name type="scientific">Legionella anisa</name>
    <dbReference type="NCBI Taxonomy" id="28082"/>
    <lineage>
        <taxon>Bacteria</taxon>
        <taxon>Pseudomonadati</taxon>
        <taxon>Pseudomonadota</taxon>
        <taxon>Gammaproteobacteria</taxon>
        <taxon>Legionellales</taxon>
        <taxon>Legionellaceae</taxon>
        <taxon>Legionella</taxon>
    </lineage>
</organism>
<name>A0AAX0WV56_9GAMM</name>
<evidence type="ECO:0000313" key="3">
    <source>
        <dbReference type="Proteomes" id="UP000192511"/>
    </source>
</evidence>
<dbReference type="Gene3D" id="3.40.50.2000">
    <property type="entry name" value="Glycogen Phosphorylase B"/>
    <property type="match status" value="1"/>
</dbReference>
<dbReference type="PANTHER" id="PTHR46401:SF9">
    <property type="entry name" value="MANNOSYLTRANSFERASE A"/>
    <property type="match status" value="1"/>
</dbReference>
<gene>
    <name evidence="2" type="ORF">A6J39_013545</name>
</gene>
<dbReference type="GeneID" id="98065484"/>
<dbReference type="EMBL" id="NBTX02000004">
    <property type="protein sequence ID" value="PNL62154.1"/>
    <property type="molecule type" value="Genomic_DNA"/>
</dbReference>
<dbReference type="PANTHER" id="PTHR46401">
    <property type="entry name" value="GLYCOSYLTRANSFERASE WBBK-RELATED"/>
    <property type="match status" value="1"/>
</dbReference>
<dbReference type="RefSeq" id="WP_019235395.1">
    <property type="nucleotide sequence ID" value="NZ_CAAAHR010000040.1"/>
</dbReference>
<accession>A0AAX0WV56</accession>
<dbReference type="SUPFAM" id="SSF53756">
    <property type="entry name" value="UDP-Glycosyltransferase/glycogen phosphorylase"/>
    <property type="match status" value="1"/>
</dbReference>
<dbReference type="Pfam" id="PF00534">
    <property type="entry name" value="Glycos_transf_1"/>
    <property type="match status" value="1"/>
</dbReference>
<dbReference type="InterPro" id="IPR001296">
    <property type="entry name" value="Glyco_trans_1"/>
</dbReference>
<comment type="caution">
    <text evidence="2">The sequence shown here is derived from an EMBL/GenBank/DDBJ whole genome shotgun (WGS) entry which is preliminary data.</text>
</comment>
<dbReference type="CDD" id="cd03809">
    <property type="entry name" value="GT4_MtfB-like"/>
    <property type="match status" value="1"/>
</dbReference>
<dbReference type="Proteomes" id="UP000192511">
    <property type="component" value="Unassembled WGS sequence"/>
</dbReference>